<comment type="caution">
    <text evidence="15">The sequence shown here is derived from an EMBL/GenBank/DDBJ whole genome shotgun (WGS) entry which is preliminary data.</text>
</comment>
<keyword evidence="9 10" id="KW-0413">Isomerase</keyword>
<sequence>MEYILSPSILSADFARLGEDVKKAADAGAQWIHIDVMDGAFVPNISLGFPVIKSLRKETDKVFDVHLMIEEPGRYIEEFVESGADLITLHAESAKHLHRAIQQVKAAGCKVGVSLNPATPLCALEHILDEIDMVLIMTVNPGYGGQAYIDAMDQKIRNLRKMADERGLDLDIEVDGGVTADNIGHIKECGANIFVAGSAAFNGDIEANVKKLLKAMEE</sequence>
<protein>
    <recommendedName>
        <fullName evidence="7 10">Ribulose-phosphate 3-epimerase</fullName>
        <ecNumber evidence="7 10">5.1.3.1</ecNumber>
    </recommendedName>
</protein>
<dbReference type="Proteomes" id="UP000613208">
    <property type="component" value="Unassembled WGS sequence"/>
</dbReference>
<dbReference type="EC" id="5.1.3.1" evidence="7 10"/>
<comment type="cofactor">
    <cofactor evidence="10 13">
        <name>a divalent metal cation</name>
        <dbReference type="ChEBI" id="CHEBI:60240"/>
    </cofactor>
    <text evidence="10 13">Binds 1 divalent metal cation per subunit.</text>
</comment>
<feature type="binding site" evidence="10 14">
    <location>
        <begin position="142"/>
        <end position="145"/>
    </location>
    <ligand>
        <name>substrate</name>
    </ligand>
</feature>
<feature type="binding site" evidence="10 14">
    <location>
        <position position="8"/>
    </location>
    <ligand>
        <name>substrate</name>
    </ligand>
</feature>
<dbReference type="PROSITE" id="PS01085">
    <property type="entry name" value="RIBUL_P_3_EPIMER_1"/>
    <property type="match status" value="1"/>
</dbReference>
<comment type="function">
    <text evidence="10">Catalyzes the reversible epimerization of D-ribulose 5-phosphate to D-xylulose 5-phosphate.</text>
</comment>
<reference evidence="15" key="1">
    <citation type="submission" date="2020-06" db="EMBL/GenBank/DDBJ databases">
        <title>Characterization of fructooligosaccharide metabolism and fructooligosaccharide-degrading enzymes in human commensal butyrate producers.</title>
        <authorList>
            <person name="Tanno H."/>
            <person name="Fujii T."/>
            <person name="Hirano K."/>
            <person name="Maeno S."/>
            <person name="Tonozuka T."/>
            <person name="Sakamoto M."/>
            <person name="Ohkuma M."/>
            <person name="Tochio T."/>
            <person name="Endo A."/>
        </authorList>
    </citation>
    <scope>NUCLEOTIDE SEQUENCE</scope>
    <source>
        <strain evidence="15">JCM 17466</strain>
    </source>
</reference>
<gene>
    <name evidence="15" type="primary">rpe_2</name>
    <name evidence="10" type="synonym">rpe</name>
    <name evidence="15" type="ORF">ANBU17_16350</name>
</gene>
<feature type="active site" description="Proton acceptor" evidence="10 12">
    <location>
        <position position="35"/>
    </location>
</feature>
<evidence type="ECO:0000256" key="3">
    <source>
        <dbReference type="ARBA" id="ARBA00001941"/>
    </source>
</evidence>
<dbReference type="GO" id="GO:0005737">
    <property type="term" value="C:cytoplasm"/>
    <property type="evidence" value="ECO:0007669"/>
    <property type="project" value="UniProtKB-ARBA"/>
</dbReference>
<evidence type="ECO:0000256" key="2">
    <source>
        <dbReference type="ARBA" id="ARBA00001936"/>
    </source>
</evidence>
<evidence type="ECO:0000256" key="1">
    <source>
        <dbReference type="ARBA" id="ARBA00001782"/>
    </source>
</evidence>
<evidence type="ECO:0000256" key="8">
    <source>
        <dbReference type="ARBA" id="ARBA00022723"/>
    </source>
</evidence>
<accession>A0A916Q6F8</accession>
<dbReference type="SUPFAM" id="SSF51366">
    <property type="entry name" value="Ribulose-phoshate binding barrel"/>
    <property type="match status" value="1"/>
</dbReference>
<evidence type="ECO:0000256" key="5">
    <source>
        <dbReference type="ARBA" id="ARBA00001954"/>
    </source>
</evidence>
<comment type="cofactor">
    <cofactor evidence="5">
        <name>Fe(2+)</name>
        <dbReference type="ChEBI" id="CHEBI:29033"/>
    </cofactor>
</comment>
<dbReference type="NCBIfam" id="TIGR01163">
    <property type="entry name" value="rpe"/>
    <property type="match status" value="1"/>
</dbReference>
<keyword evidence="10 11" id="KW-0119">Carbohydrate metabolism</keyword>
<evidence type="ECO:0000313" key="16">
    <source>
        <dbReference type="Proteomes" id="UP000613208"/>
    </source>
</evidence>
<dbReference type="PIRSF" id="PIRSF001461">
    <property type="entry name" value="RPE"/>
    <property type="match status" value="1"/>
</dbReference>
<comment type="catalytic activity">
    <reaction evidence="1 10 11">
        <text>D-ribulose 5-phosphate = D-xylulose 5-phosphate</text>
        <dbReference type="Rhea" id="RHEA:13677"/>
        <dbReference type="ChEBI" id="CHEBI:57737"/>
        <dbReference type="ChEBI" id="CHEBI:58121"/>
        <dbReference type="EC" id="5.1.3.1"/>
    </reaction>
</comment>
<evidence type="ECO:0000256" key="9">
    <source>
        <dbReference type="ARBA" id="ARBA00023235"/>
    </source>
</evidence>
<proteinExistence type="inferred from homology"/>
<feature type="binding site" evidence="14">
    <location>
        <position position="177"/>
    </location>
    <ligand>
        <name>substrate</name>
    </ligand>
</feature>
<comment type="cofactor">
    <cofactor evidence="2">
        <name>Mn(2+)</name>
        <dbReference type="ChEBI" id="CHEBI:29035"/>
    </cofactor>
</comment>
<dbReference type="Pfam" id="PF00834">
    <property type="entry name" value="Ribul_P_3_epim"/>
    <property type="match status" value="1"/>
</dbReference>
<dbReference type="GO" id="GO:0006098">
    <property type="term" value="P:pentose-phosphate shunt"/>
    <property type="evidence" value="ECO:0007669"/>
    <property type="project" value="UniProtKB-UniRule"/>
</dbReference>
<feature type="binding site" evidence="10">
    <location>
        <begin position="175"/>
        <end position="177"/>
    </location>
    <ligand>
        <name>substrate</name>
    </ligand>
</feature>
<dbReference type="FunFam" id="3.20.20.70:FF:000004">
    <property type="entry name" value="Ribulose-phosphate 3-epimerase"/>
    <property type="match status" value="1"/>
</dbReference>
<dbReference type="InterPro" id="IPR026019">
    <property type="entry name" value="Ribul_P_3_epim"/>
</dbReference>
<evidence type="ECO:0000313" key="15">
    <source>
        <dbReference type="EMBL" id="GFO85288.1"/>
    </source>
</evidence>
<feature type="binding site" evidence="10 13">
    <location>
        <position position="66"/>
    </location>
    <ligand>
        <name>a divalent metal cation</name>
        <dbReference type="ChEBI" id="CHEBI:60240"/>
    </ligand>
</feature>
<comment type="cofactor">
    <cofactor evidence="4">
        <name>Zn(2+)</name>
        <dbReference type="ChEBI" id="CHEBI:29105"/>
    </cofactor>
</comment>
<evidence type="ECO:0000256" key="13">
    <source>
        <dbReference type="PIRSR" id="PIRSR001461-2"/>
    </source>
</evidence>
<dbReference type="AlphaFoldDB" id="A0A916Q6F8"/>
<dbReference type="GO" id="GO:0004750">
    <property type="term" value="F:D-ribulose-phosphate 3-epimerase activity"/>
    <property type="evidence" value="ECO:0007669"/>
    <property type="project" value="UniProtKB-UniRule"/>
</dbReference>
<feature type="binding site" evidence="10 13">
    <location>
        <position position="175"/>
    </location>
    <ligand>
        <name>a divalent metal cation</name>
        <dbReference type="ChEBI" id="CHEBI:60240"/>
    </ligand>
</feature>
<dbReference type="PANTHER" id="PTHR11749">
    <property type="entry name" value="RIBULOSE-5-PHOSPHATE-3-EPIMERASE"/>
    <property type="match status" value="1"/>
</dbReference>
<keyword evidence="8 10" id="KW-0479">Metal-binding</keyword>
<comment type="cofactor">
    <cofactor evidence="3">
        <name>Co(2+)</name>
        <dbReference type="ChEBI" id="CHEBI:48828"/>
    </cofactor>
</comment>
<comment type="similarity">
    <text evidence="6 10 11">Belongs to the ribulose-phosphate 3-epimerase family.</text>
</comment>
<dbReference type="RefSeq" id="WP_201310995.1">
    <property type="nucleotide sequence ID" value="NZ_BLYI01000033.1"/>
</dbReference>
<feature type="binding site" evidence="10 14">
    <location>
        <begin position="197"/>
        <end position="198"/>
    </location>
    <ligand>
        <name>substrate</name>
    </ligand>
</feature>
<keyword evidence="13" id="KW-0464">Manganese</keyword>
<organism evidence="15 16">
    <name type="scientific">Anaerostipes butyraticus</name>
    <dbReference type="NCBI Taxonomy" id="645466"/>
    <lineage>
        <taxon>Bacteria</taxon>
        <taxon>Bacillati</taxon>
        <taxon>Bacillota</taxon>
        <taxon>Clostridia</taxon>
        <taxon>Lachnospirales</taxon>
        <taxon>Lachnospiraceae</taxon>
        <taxon>Anaerostipes</taxon>
    </lineage>
</organism>
<evidence type="ECO:0000256" key="4">
    <source>
        <dbReference type="ARBA" id="ARBA00001947"/>
    </source>
</evidence>
<evidence type="ECO:0000256" key="12">
    <source>
        <dbReference type="PIRSR" id="PIRSR001461-1"/>
    </source>
</evidence>
<dbReference type="HAMAP" id="MF_02227">
    <property type="entry name" value="RPE"/>
    <property type="match status" value="1"/>
</dbReference>
<dbReference type="Gene3D" id="3.20.20.70">
    <property type="entry name" value="Aldolase class I"/>
    <property type="match status" value="1"/>
</dbReference>
<name>A0A916Q6F8_9FIRM</name>
<keyword evidence="13" id="KW-0862">Zinc</keyword>
<dbReference type="InterPro" id="IPR000056">
    <property type="entry name" value="Ribul_P_3_epim-like"/>
</dbReference>
<dbReference type="GO" id="GO:0046872">
    <property type="term" value="F:metal ion binding"/>
    <property type="evidence" value="ECO:0007669"/>
    <property type="project" value="UniProtKB-UniRule"/>
</dbReference>
<feature type="binding site" evidence="10 14">
    <location>
        <position position="66"/>
    </location>
    <ligand>
        <name>substrate</name>
    </ligand>
</feature>
<evidence type="ECO:0000256" key="14">
    <source>
        <dbReference type="PIRSR" id="PIRSR001461-3"/>
    </source>
</evidence>
<dbReference type="EMBL" id="BLYI01000033">
    <property type="protein sequence ID" value="GFO85288.1"/>
    <property type="molecule type" value="Genomic_DNA"/>
</dbReference>
<feature type="binding site" evidence="10 13">
    <location>
        <position position="35"/>
    </location>
    <ligand>
        <name>a divalent metal cation</name>
        <dbReference type="ChEBI" id="CHEBI:60240"/>
    </ligand>
</feature>
<evidence type="ECO:0000256" key="11">
    <source>
        <dbReference type="PIRNR" id="PIRNR001461"/>
    </source>
</evidence>
<feature type="binding site" evidence="10 13">
    <location>
        <position position="33"/>
    </location>
    <ligand>
        <name>a divalent metal cation</name>
        <dbReference type="ChEBI" id="CHEBI:60240"/>
    </ligand>
</feature>
<keyword evidence="16" id="KW-1185">Reference proteome</keyword>
<keyword evidence="13" id="KW-0170">Cobalt</keyword>
<dbReference type="CDD" id="cd00429">
    <property type="entry name" value="RPE"/>
    <property type="match status" value="1"/>
</dbReference>
<dbReference type="InterPro" id="IPR013785">
    <property type="entry name" value="Aldolase_TIM"/>
</dbReference>
<evidence type="ECO:0000256" key="10">
    <source>
        <dbReference type="HAMAP-Rule" id="MF_02227"/>
    </source>
</evidence>
<evidence type="ECO:0000256" key="7">
    <source>
        <dbReference type="ARBA" id="ARBA00013188"/>
    </source>
</evidence>
<dbReference type="InterPro" id="IPR011060">
    <property type="entry name" value="RibuloseP-bd_barrel"/>
</dbReference>
<comment type="pathway">
    <text evidence="10">Carbohydrate degradation.</text>
</comment>
<feature type="active site" description="Proton donor" evidence="10 12">
    <location>
        <position position="175"/>
    </location>
</feature>
<dbReference type="NCBIfam" id="NF004076">
    <property type="entry name" value="PRK05581.1-4"/>
    <property type="match status" value="1"/>
</dbReference>
<evidence type="ECO:0000256" key="6">
    <source>
        <dbReference type="ARBA" id="ARBA00009541"/>
    </source>
</evidence>
<dbReference type="GO" id="GO:0019323">
    <property type="term" value="P:pentose catabolic process"/>
    <property type="evidence" value="ECO:0007669"/>
    <property type="project" value="UniProtKB-UniRule"/>
</dbReference>